<comment type="caution">
    <text evidence="1">The sequence shown here is derived from an EMBL/GenBank/DDBJ whole genome shotgun (WGS) entry which is preliminary data.</text>
</comment>
<evidence type="ECO:0000313" key="2">
    <source>
        <dbReference type="Proteomes" id="UP000699462"/>
    </source>
</evidence>
<dbReference type="Proteomes" id="UP000699462">
    <property type="component" value="Unassembled WGS sequence"/>
</dbReference>
<dbReference type="EMBL" id="JTDF01006777">
    <property type="protein sequence ID" value="KAF8565424.1"/>
    <property type="molecule type" value="Genomic_DNA"/>
</dbReference>
<reference evidence="1 2" key="1">
    <citation type="submission" date="2019-07" db="EMBL/GenBank/DDBJ databases">
        <title>Annotation for the trematode Paragonimus westermani.</title>
        <authorList>
            <person name="Choi Y.-J."/>
        </authorList>
    </citation>
    <scope>NUCLEOTIDE SEQUENCE [LARGE SCALE GENOMIC DNA]</scope>
    <source>
        <strain evidence="1">180907_Pwestermani</strain>
    </source>
</reference>
<proteinExistence type="predicted"/>
<organism evidence="1 2">
    <name type="scientific">Paragonimus westermani</name>
    <dbReference type="NCBI Taxonomy" id="34504"/>
    <lineage>
        <taxon>Eukaryota</taxon>
        <taxon>Metazoa</taxon>
        <taxon>Spiralia</taxon>
        <taxon>Lophotrochozoa</taxon>
        <taxon>Platyhelminthes</taxon>
        <taxon>Trematoda</taxon>
        <taxon>Digenea</taxon>
        <taxon>Plagiorchiida</taxon>
        <taxon>Troglotremata</taxon>
        <taxon>Troglotrematidae</taxon>
        <taxon>Paragonimus</taxon>
    </lineage>
</organism>
<evidence type="ECO:0000313" key="1">
    <source>
        <dbReference type="EMBL" id="KAF8565424.1"/>
    </source>
</evidence>
<protein>
    <submittedName>
        <fullName evidence="1">Uncharacterized protein</fullName>
    </submittedName>
</protein>
<keyword evidence="2" id="KW-1185">Reference proteome</keyword>
<gene>
    <name evidence="1" type="ORF">P879_11246</name>
</gene>
<sequence>MTGCSVGIPVSTKGSKCFVFSRIKFGHRTSNCTISLMNVCRSHEKRVFWFTVMEAYCGYSKLCSKAHVRWKSPIFHLTVRYVCWNSGL</sequence>
<name>A0A8T0DEU7_9TREM</name>
<accession>A0A8T0DEU7</accession>
<dbReference type="AlphaFoldDB" id="A0A8T0DEU7"/>